<feature type="region of interest" description="Disordered" evidence="1">
    <location>
        <begin position="33"/>
        <end position="84"/>
    </location>
</feature>
<gene>
    <name evidence="2" type="ORF">QN277_008849</name>
</gene>
<name>A0AAE1M735_9FABA</name>
<dbReference type="AlphaFoldDB" id="A0AAE1M735"/>
<organism evidence="2 3">
    <name type="scientific">Acacia crassicarpa</name>
    <name type="common">northern wattle</name>
    <dbReference type="NCBI Taxonomy" id="499986"/>
    <lineage>
        <taxon>Eukaryota</taxon>
        <taxon>Viridiplantae</taxon>
        <taxon>Streptophyta</taxon>
        <taxon>Embryophyta</taxon>
        <taxon>Tracheophyta</taxon>
        <taxon>Spermatophyta</taxon>
        <taxon>Magnoliopsida</taxon>
        <taxon>eudicotyledons</taxon>
        <taxon>Gunneridae</taxon>
        <taxon>Pentapetalae</taxon>
        <taxon>rosids</taxon>
        <taxon>fabids</taxon>
        <taxon>Fabales</taxon>
        <taxon>Fabaceae</taxon>
        <taxon>Caesalpinioideae</taxon>
        <taxon>mimosoid clade</taxon>
        <taxon>Acacieae</taxon>
        <taxon>Acacia</taxon>
    </lineage>
</organism>
<dbReference type="EMBL" id="JAWXYG010000013">
    <property type="protein sequence ID" value="KAK4255922.1"/>
    <property type="molecule type" value="Genomic_DNA"/>
</dbReference>
<dbReference type="Proteomes" id="UP001293593">
    <property type="component" value="Unassembled WGS sequence"/>
</dbReference>
<proteinExistence type="predicted"/>
<accession>A0AAE1M735</accession>
<keyword evidence="3" id="KW-1185">Reference proteome</keyword>
<sequence>MSRRLLGIFSPEIVIRVLNFIPGSEKSLILRCGGRNYGRPDHAKEPPSQHNSNPKSGGPAKPTTMEETKGTTKAQVNDSTTMEETKMDWSQYFASLF</sequence>
<comment type="caution">
    <text evidence="2">The sequence shown here is derived from an EMBL/GenBank/DDBJ whole genome shotgun (WGS) entry which is preliminary data.</text>
</comment>
<feature type="compositionally biased region" description="Basic and acidic residues" evidence="1">
    <location>
        <begin position="38"/>
        <end position="47"/>
    </location>
</feature>
<feature type="compositionally biased region" description="Polar residues" evidence="1">
    <location>
        <begin position="71"/>
        <end position="82"/>
    </location>
</feature>
<protein>
    <submittedName>
        <fullName evidence="2">Uncharacterized protein</fullName>
    </submittedName>
</protein>
<reference evidence="2" key="1">
    <citation type="submission" date="2023-10" db="EMBL/GenBank/DDBJ databases">
        <title>Chromosome-level genome of the transformable northern wattle, Acacia crassicarpa.</title>
        <authorList>
            <person name="Massaro I."/>
            <person name="Sinha N.R."/>
            <person name="Poethig S."/>
            <person name="Leichty A.R."/>
        </authorList>
    </citation>
    <scope>NUCLEOTIDE SEQUENCE</scope>
    <source>
        <strain evidence="2">Acra3RX</strain>
        <tissue evidence="2">Leaf</tissue>
    </source>
</reference>
<evidence type="ECO:0000256" key="1">
    <source>
        <dbReference type="SAM" id="MobiDB-lite"/>
    </source>
</evidence>
<evidence type="ECO:0000313" key="3">
    <source>
        <dbReference type="Proteomes" id="UP001293593"/>
    </source>
</evidence>
<evidence type="ECO:0000313" key="2">
    <source>
        <dbReference type="EMBL" id="KAK4255922.1"/>
    </source>
</evidence>